<dbReference type="PANTHER" id="PTHR48043:SF145">
    <property type="entry name" value="FI06409P-RELATED"/>
    <property type="match status" value="1"/>
</dbReference>
<dbReference type="Pfam" id="PF00201">
    <property type="entry name" value="UDPGT"/>
    <property type="match status" value="1"/>
</dbReference>
<comment type="caution">
    <text evidence="3">The sequence shown here is derived from an EMBL/GenBank/DDBJ whole genome shotgun (WGS) entry which is preliminary data.</text>
</comment>
<reference evidence="3" key="3">
    <citation type="submission" date="2016-12" db="EMBL/GenBank/DDBJ databases">
        <title>Annotation of the draft genome assembly of Crocosphaera watsonii WH 8501.</title>
        <authorList>
            <consortium name="US DOE Joint Genome Institute (JGI-ORNL)"/>
            <person name="Larimer F."/>
            <person name="Land M."/>
        </authorList>
    </citation>
    <scope>NUCLEOTIDE SEQUENCE</scope>
    <source>
        <strain evidence="3">WH 8501</strain>
    </source>
</reference>
<evidence type="ECO:0000256" key="1">
    <source>
        <dbReference type="ARBA" id="ARBA00022676"/>
    </source>
</evidence>
<reference evidence="3" key="1">
    <citation type="submission" date="2004-02" db="EMBL/GenBank/DDBJ databases">
        <authorList>
            <consortium name="DOE Joint Genome Institute"/>
        </authorList>
    </citation>
    <scope>NUCLEOTIDE SEQUENCE [LARGE SCALE GENOMIC DNA]</scope>
    <source>
        <strain evidence="3">WH 8501</strain>
    </source>
</reference>
<reference evidence="3" key="2">
    <citation type="submission" date="2005-06" db="EMBL/GenBank/DDBJ databases">
        <title>Sequencing of the draft genome and assembly of Crocosphaera watsonii WH 8501.</title>
        <authorList>
            <consortium name="US DOE Joint Genome Institute (JGI-PGF)"/>
            <person name="Copeland A."/>
            <person name="Lucas S."/>
            <person name="Lapidus A."/>
            <person name="Barry K."/>
            <person name="Detter C."/>
            <person name="Glavina T."/>
            <person name="Hammon N."/>
            <person name="Israni S."/>
            <person name="Pitluck S."/>
            <person name="Richardson P."/>
        </authorList>
    </citation>
    <scope>NUCLEOTIDE SEQUENCE [LARGE SCALE GENOMIC DNA]</scope>
    <source>
        <strain evidence="3">WH 8501</strain>
    </source>
</reference>
<name>Q4BUG0_CROWT</name>
<keyword evidence="1" id="KW-0328">Glycosyltransferase</keyword>
<protein>
    <recommendedName>
        <fullName evidence="5">Zeaxanthin glucosyl transferase</fullName>
    </recommendedName>
</protein>
<dbReference type="FunFam" id="3.40.50.2000:FF:000072">
    <property type="entry name" value="Glycosyl transferase"/>
    <property type="match status" value="1"/>
</dbReference>
<sequence>MRLKYRQKWQLGAETYTDSPLAILCHQPAAFDFPRQTLPPHFYYTGPYHTSESRMSVDFPWDKLTGQPLIYASMGTLQNCLTYVFEAIAGACKGLDAQLLISLGGGSEPDSLPNLPGNPLVVKYAPQLELLQKAALTITHAGMNTTLESLTYGVPMIAIPVTNDQPGIAARIAWTGVGEMIDLGKLNSDNLRPMIQRVLGEKRYHEKSQKLQQAIEKSGGIDQAIAIIEQAINPISGS</sequence>
<dbReference type="SUPFAM" id="SSF53756">
    <property type="entry name" value="UDP-Glycosyltransferase/glycogen phosphorylase"/>
    <property type="match status" value="1"/>
</dbReference>
<dbReference type="InterPro" id="IPR002213">
    <property type="entry name" value="UDP_glucos_trans"/>
</dbReference>
<keyword evidence="4" id="KW-1185">Reference proteome</keyword>
<dbReference type="AlphaFoldDB" id="Q4BUG0"/>
<dbReference type="GO" id="GO:0016758">
    <property type="term" value="F:hexosyltransferase activity"/>
    <property type="evidence" value="ECO:0007669"/>
    <property type="project" value="UniProtKB-ARBA"/>
</dbReference>
<dbReference type="CDD" id="cd03784">
    <property type="entry name" value="GT1_Gtf-like"/>
    <property type="match status" value="1"/>
</dbReference>
<dbReference type="KEGG" id="cwa:CwatDRAFT_0153"/>
<evidence type="ECO:0000256" key="2">
    <source>
        <dbReference type="ARBA" id="ARBA00022679"/>
    </source>
</evidence>
<gene>
    <name evidence="3" type="ORF">CwatDRAFT_0153</name>
</gene>
<dbReference type="Proteomes" id="UP000003922">
    <property type="component" value="Unassembled WGS sequence"/>
</dbReference>
<keyword evidence="2" id="KW-0808">Transferase</keyword>
<organism evidence="3 4">
    <name type="scientific">Crocosphaera watsonii WH 8501</name>
    <dbReference type="NCBI Taxonomy" id="165597"/>
    <lineage>
        <taxon>Bacteria</taxon>
        <taxon>Bacillati</taxon>
        <taxon>Cyanobacteriota</taxon>
        <taxon>Cyanophyceae</taxon>
        <taxon>Oscillatoriophycideae</taxon>
        <taxon>Chroococcales</taxon>
        <taxon>Aphanothecaceae</taxon>
        <taxon>Crocosphaera</taxon>
    </lineage>
</organism>
<proteinExistence type="predicted"/>
<dbReference type="InterPro" id="IPR050271">
    <property type="entry name" value="UDP-glycosyltransferase"/>
</dbReference>
<dbReference type="Gene3D" id="3.40.50.2000">
    <property type="entry name" value="Glycogen Phosphorylase B"/>
    <property type="match status" value="2"/>
</dbReference>
<evidence type="ECO:0008006" key="5">
    <source>
        <dbReference type="Google" id="ProtNLM"/>
    </source>
</evidence>
<dbReference type="GO" id="GO:0008194">
    <property type="term" value="F:UDP-glycosyltransferase activity"/>
    <property type="evidence" value="ECO:0007669"/>
    <property type="project" value="InterPro"/>
</dbReference>
<dbReference type="EMBL" id="AADV02000283">
    <property type="protein sequence ID" value="EAM47539.1"/>
    <property type="molecule type" value="Genomic_DNA"/>
</dbReference>
<dbReference type="RefSeq" id="WP_007308613.1">
    <property type="nucleotide sequence ID" value="NZ_AADV02000283.1"/>
</dbReference>
<evidence type="ECO:0000313" key="3">
    <source>
        <dbReference type="EMBL" id="EAM47539.1"/>
    </source>
</evidence>
<accession>Q4BUG0</accession>
<dbReference type="PANTHER" id="PTHR48043">
    <property type="entry name" value="EG:EG0003.4 PROTEIN-RELATED"/>
    <property type="match status" value="1"/>
</dbReference>
<evidence type="ECO:0000313" key="4">
    <source>
        <dbReference type="Proteomes" id="UP000003922"/>
    </source>
</evidence>